<name>A0ABM3LNS0_BICAN</name>
<feature type="chain" id="PRO_5046214443" evidence="1">
    <location>
        <begin position="20"/>
        <end position="160"/>
    </location>
</feature>
<protein>
    <submittedName>
        <fullName evidence="3">Uncharacterized protein LOC128198593</fullName>
    </submittedName>
</protein>
<accession>A0ABM3LNS0</accession>
<evidence type="ECO:0000313" key="2">
    <source>
        <dbReference type="Proteomes" id="UP001652582"/>
    </source>
</evidence>
<dbReference type="Proteomes" id="UP001652582">
    <property type="component" value="Chromosome 12"/>
</dbReference>
<dbReference type="RefSeq" id="XP_052740712.1">
    <property type="nucleotide sequence ID" value="XM_052884752.1"/>
</dbReference>
<dbReference type="GeneID" id="128198593"/>
<keyword evidence="2" id="KW-1185">Reference proteome</keyword>
<gene>
    <name evidence="3" type="primary">LOC128198593</name>
</gene>
<reference evidence="3" key="1">
    <citation type="submission" date="2025-08" db="UniProtKB">
        <authorList>
            <consortium name="RefSeq"/>
        </authorList>
    </citation>
    <scope>IDENTIFICATION</scope>
</reference>
<evidence type="ECO:0000256" key="1">
    <source>
        <dbReference type="SAM" id="SignalP"/>
    </source>
</evidence>
<organism evidence="2 3">
    <name type="scientific">Bicyclus anynana</name>
    <name type="common">Squinting bush brown butterfly</name>
    <dbReference type="NCBI Taxonomy" id="110368"/>
    <lineage>
        <taxon>Eukaryota</taxon>
        <taxon>Metazoa</taxon>
        <taxon>Ecdysozoa</taxon>
        <taxon>Arthropoda</taxon>
        <taxon>Hexapoda</taxon>
        <taxon>Insecta</taxon>
        <taxon>Pterygota</taxon>
        <taxon>Neoptera</taxon>
        <taxon>Endopterygota</taxon>
        <taxon>Lepidoptera</taxon>
        <taxon>Glossata</taxon>
        <taxon>Ditrysia</taxon>
        <taxon>Papilionoidea</taxon>
        <taxon>Nymphalidae</taxon>
        <taxon>Satyrinae</taxon>
        <taxon>Satyrini</taxon>
        <taxon>Mycalesina</taxon>
        <taxon>Bicyclus</taxon>
    </lineage>
</organism>
<keyword evidence="1" id="KW-0732">Signal</keyword>
<sequence>MLLECLLLALAALLLLVRLRPESQLALHRRLAVSFPCAPLLGHAYKFIGTHEGELIASVCCWRWRRCCCWCGCGRRVSWRCTAGSRSASPARRCWGTPTSSSALTKVNSLRVSAASAGGAAAAGAAAAGESAGAAPPARGQLPLRAAAGARLQVHRHSRR</sequence>
<feature type="signal peptide" evidence="1">
    <location>
        <begin position="1"/>
        <end position="19"/>
    </location>
</feature>
<proteinExistence type="predicted"/>
<evidence type="ECO:0000313" key="3">
    <source>
        <dbReference type="RefSeq" id="XP_052740712.1"/>
    </source>
</evidence>